<evidence type="ECO:0000313" key="3">
    <source>
        <dbReference type="Proteomes" id="UP000799772"/>
    </source>
</evidence>
<dbReference type="AlphaFoldDB" id="A0A9P4MA22"/>
<dbReference type="Proteomes" id="UP000799772">
    <property type="component" value="Unassembled WGS sequence"/>
</dbReference>
<dbReference type="EMBL" id="ML978122">
    <property type="protein sequence ID" value="KAF2103256.1"/>
    <property type="molecule type" value="Genomic_DNA"/>
</dbReference>
<gene>
    <name evidence="2" type="ORF">NA57DRAFT_52784</name>
</gene>
<feature type="chain" id="PRO_5040481697" evidence="1">
    <location>
        <begin position="19"/>
        <end position="113"/>
    </location>
</feature>
<protein>
    <submittedName>
        <fullName evidence="2">Uncharacterized protein</fullName>
    </submittedName>
</protein>
<keyword evidence="3" id="KW-1185">Reference proteome</keyword>
<evidence type="ECO:0000256" key="1">
    <source>
        <dbReference type="SAM" id="SignalP"/>
    </source>
</evidence>
<comment type="caution">
    <text evidence="2">The sequence shown here is derived from an EMBL/GenBank/DDBJ whole genome shotgun (WGS) entry which is preliminary data.</text>
</comment>
<evidence type="ECO:0000313" key="2">
    <source>
        <dbReference type="EMBL" id="KAF2103256.1"/>
    </source>
</evidence>
<organism evidence="2 3">
    <name type="scientific">Rhizodiscina lignyota</name>
    <dbReference type="NCBI Taxonomy" id="1504668"/>
    <lineage>
        <taxon>Eukaryota</taxon>
        <taxon>Fungi</taxon>
        <taxon>Dikarya</taxon>
        <taxon>Ascomycota</taxon>
        <taxon>Pezizomycotina</taxon>
        <taxon>Dothideomycetes</taxon>
        <taxon>Pleosporomycetidae</taxon>
        <taxon>Aulographales</taxon>
        <taxon>Rhizodiscinaceae</taxon>
        <taxon>Rhizodiscina</taxon>
    </lineage>
</organism>
<feature type="signal peptide" evidence="1">
    <location>
        <begin position="1"/>
        <end position="18"/>
    </location>
</feature>
<accession>A0A9P4MA22</accession>
<proteinExistence type="predicted"/>
<sequence>MYFSSVIALSLASGFATAICGLEPFQFGITVQVSDPNGLPEWFVFTQDCEEHESYNSQGGFTGNPCDSGFFTCTPEPITFDGYLEPYNNKWLSCYPDPDTDVCGGHQISVCCH</sequence>
<keyword evidence="1" id="KW-0732">Signal</keyword>
<reference evidence="2" key="1">
    <citation type="journal article" date="2020" name="Stud. Mycol.">
        <title>101 Dothideomycetes genomes: a test case for predicting lifestyles and emergence of pathogens.</title>
        <authorList>
            <person name="Haridas S."/>
            <person name="Albert R."/>
            <person name="Binder M."/>
            <person name="Bloem J."/>
            <person name="Labutti K."/>
            <person name="Salamov A."/>
            <person name="Andreopoulos B."/>
            <person name="Baker S."/>
            <person name="Barry K."/>
            <person name="Bills G."/>
            <person name="Bluhm B."/>
            <person name="Cannon C."/>
            <person name="Castanera R."/>
            <person name="Culley D."/>
            <person name="Daum C."/>
            <person name="Ezra D."/>
            <person name="Gonzalez J."/>
            <person name="Henrissat B."/>
            <person name="Kuo A."/>
            <person name="Liang C."/>
            <person name="Lipzen A."/>
            <person name="Lutzoni F."/>
            <person name="Magnuson J."/>
            <person name="Mondo S."/>
            <person name="Nolan M."/>
            <person name="Ohm R."/>
            <person name="Pangilinan J."/>
            <person name="Park H.-J."/>
            <person name="Ramirez L."/>
            <person name="Alfaro M."/>
            <person name="Sun H."/>
            <person name="Tritt A."/>
            <person name="Yoshinaga Y."/>
            <person name="Zwiers L.-H."/>
            <person name="Turgeon B."/>
            <person name="Goodwin S."/>
            <person name="Spatafora J."/>
            <person name="Crous P."/>
            <person name="Grigoriev I."/>
        </authorList>
    </citation>
    <scope>NUCLEOTIDE SEQUENCE</scope>
    <source>
        <strain evidence="2">CBS 133067</strain>
    </source>
</reference>
<name>A0A9P4MA22_9PEZI</name>